<dbReference type="RefSeq" id="WP_110271626.1">
    <property type="nucleotide sequence ID" value="NZ_CP029289.2"/>
</dbReference>
<dbReference type="PANTHER" id="PTHR14218:SF15">
    <property type="entry name" value="TRIPEPTIDYL-PEPTIDASE 1"/>
    <property type="match status" value="1"/>
</dbReference>
<keyword evidence="6" id="KW-0106">Calcium</keyword>
<dbReference type="GO" id="GO:0004252">
    <property type="term" value="F:serine-type endopeptidase activity"/>
    <property type="evidence" value="ECO:0007669"/>
    <property type="project" value="InterPro"/>
</dbReference>
<reference evidence="10 11" key="1">
    <citation type="submission" date="2018-05" db="EMBL/GenBank/DDBJ databases">
        <title>Complete Genome Sequences of Extremely Thermoacidophilic, Metal-Mobilizing Type-Strain Members of the Archaeal Family Sulfolobaceae: Acidianus brierleyi DSM-1651T, Acidianus sulfidivorans DSM-18786T, Metallosphaera hakonensis DSM-7519T, and Metallosphaera prunae DSM-10039T.</title>
        <authorList>
            <person name="Counts J.A."/>
            <person name="Kelly R.M."/>
        </authorList>
    </citation>
    <scope>NUCLEOTIDE SEQUENCE [LARGE SCALE GENOMIC DNA]</scope>
    <source>
        <strain evidence="10 11">DSM 1651</strain>
    </source>
</reference>
<evidence type="ECO:0000259" key="9">
    <source>
        <dbReference type="PROSITE" id="PS51695"/>
    </source>
</evidence>
<accession>A0A2U9II83</accession>
<keyword evidence="11" id="KW-1185">Reference proteome</keyword>
<dbReference type="Proteomes" id="UP000248044">
    <property type="component" value="Chromosome"/>
</dbReference>
<dbReference type="KEGG" id="abri:DFR85_15320"/>
<evidence type="ECO:0000256" key="7">
    <source>
        <dbReference type="ARBA" id="ARBA00023145"/>
    </source>
</evidence>
<dbReference type="OrthoDB" id="36243at2157"/>
<organism evidence="10 11">
    <name type="scientific">Acidianus brierleyi</name>
    <dbReference type="NCBI Taxonomy" id="41673"/>
    <lineage>
        <taxon>Archaea</taxon>
        <taxon>Thermoproteota</taxon>
        <taxon>Thermoprotei</taxon>
        <taxon>Sulfolobales</taxon>
        <taxon>Sulfolobaceae</taxon>
        <taxon>Acidianus</taxon>
    </lineage>
</organism>
<dbReference type="GO" id="GO:0008240">
    <property type="term" value="F:tripeptidyl-peptidase activity"/>
    <property type="evidence" value="ECO:0007669"/>
    <property type="project" value="TreeGrafter"/>
</dbReference>
<gene>
    <name evidence="10" type="ORF">DFR85_15320</name>
</gene>
<comment type="cofactor">
    <cofactor evidence="1">
        <name>Ca(2+)</name>
        <dbReference type="ChEBI" id="CHEBI:29108"/>
    </cofactor>
</comment>
<dbReference type="AlphaFoldDB" id="A0A2U9II83"/>
<dbReference type="InterPro" id="IPR015366">
    <property type="entry name" value="S53_propep"/>
</dbReference>
<dbReference type="GO" id="GO:0046872">
    <property type="term" value="F:metal ion binding"/>
    <property type="evidence" value="ECO:0007669"/>
    <property type="project" value="UniProtKB-KW"/>
</dbReference>
<dbReference type="SUPFAM" id="SSF54897">
    <property type="entry name" value="Protease propeptides/inhibitors"/>
    <property type="match status" value="1"/>
</dbReference>
<dbReference type="PROSITE" id="PS51695">
    <property type="entry name" value="SEDOLISIN"/>
    <property type="match status" value="1"/>
</dbReference>
<dbReference type="GeneID" id="36833554"/>
<evidence type="ECO:0000256" key="6">
    <source>
        <dbReference type="ARBA" id="ARBA00022837"/>
    </source>
</evidence>
<dbReference type="EMBL" id="CP029289">
    <property type="protein sequence ID" value="AWR95748.1"/>
    <property type="molecule type" value="Genomic_DNA"/>
</dbReference>
<keyword evidence="4" id="KW-0378">Hydrolase</keyword>
<keyword evidence="7" id="KW-0865">Zymogen</keyword>
<evidence type="ECO:0000313" key="11">
    <source>
        <dbReference type="Proteomes" id="UP000248044"/>
    </source>
</evidence>
<protein>
    <submittedName>
        <fullName evidence="10">Peptidase S53</fullName>
    </submittedName>
</protein>
<dbReference type="Pfam" id="PF09286">
    <property type="entry name" value="Pro-kuma_activ"/>
    <property type="match status" value="1"/>
</dbReference>
<keyword evidence="8" id="KW-1133">Transmembrane helix</keyword>
<evidence type="ECO:0000256" key="5">
    <source>
        <dbReference type="ARBA" id="ARBA00022825"/>
    </source>
</evidence>
<dbReference type="InterPro" id="IPR036852">
    <property type="entry name" value="Peptidase_S8/S53_dom_sf"/>
</dbReference>
<dbReference type="CDD" id="cd11377">
    <property type="entry name" value="Pro-peptidase_S53"/>
    <property type="match status" value="1"/>
</dbReference>
<evidence type="ECO:0000313" key="10">
    <source>
        <dbReference type="EMBL" id="AWR95748.1"/>
    </source>
</evidence>
<dbReference type="SMART" id="SM00944">
    <property type="entry name" value="Pro-kuma_activ"/>
    <property type="match status" value="1"/>
</dbReference>
<dbReference type="InterPro" id="IPR050819">
    <property type="entry name" value="Tripeptidyl-peptidase_I"/>
</dbReference>
<proteinExistence type="predicted"/>
<dbReference type="SUPFAM" id="SSF52743">
    <property type="entry name" value="Subtilisin-like"/>
    <property type="match status" value="1"/>
</dbReference>
<sequence>MKREIVYISIIVLILSMYAQYSTLAGSGYYYVQTNSPQYSILPDSIFVQSLPSNYTLPFAVLLNFTNYGSLMKYTYSIVGKSSQYISPSSFREKYYPSNSYINSLVKYLKTYGIKFTGNYGLILTFNGTVGEIEQAFHTYINIYYYPLRNIYWFGLVGITNVGPFYYFTNNVTPSLPYNVGKHVLGIVGIDSIDPHVYPAIQQTWKVKMNSTSDSSLVSKVLVTPTVIANYFNFTKLYNLGYLGHGETIGIEGVPESFVNSSDIYSFWNKFAIVPRTGGLQVIAFGTDTSSGQSGENELDAEWSGVFAPASQVDIVFSDGYVGGTALVNNLLNYYYELYYMINYINPNVISISVTIPESYLAAYYPAMLYMIHNIMIQAADEGISVLAASGDWGFESNHPPPNFIIGTYNTIWYPESDPFVTAVGGIFIRVNQNDTVISISGWDYSTGGLSVVFPGQEYELTSLIPLTPPTPRTYPDIAFISAGGYNIPEFGFGLPLIFQAQLFVWYGTSGASPMTAAMVALTGVRLGALNYELYHISYNGNILTSKGIIQGLPAWIPITTGANPTPAHYGWNFVTGPGSYNAYNMVYDLRIYYQNLL</sequence>
<evidence type="ECO:0000256" key="8">
    <source>
        <dbReference type="SAM" id="Phobius"/>
    </source>
</evidence>
<feature type="transmembrane region" description="Helical" evidence="8">
    <location>
        <begin position="7"/>
        <end position="32"/>
    </location>
</feature>
<dbReference type="InterPro" id="IPR030400">
    <property type="entry name" value="Sedolisin_dom"/>
</dbReference>
<dbReference type="Gene3D" id="3.40.50.200">
    <property type="entry name" value="Peptidase S8/S53 domain"/>
    <property type="match status" value="1"/>
</dbReference>
<dbReference type="PANTHER" id="PTHR14218">
    <property type="entry name" value="PROTEASE S8 TRIPEPTIDYL PEPTIDASE I CLN2"/>
    <property type="match status" value="1"/>
</dbReference>
<name>A0A2U9II83_9CREN</name>
<feature type="domain" description="Peptidase S53" evidence="9">
    <location>
        <begin position="222"/>
        <end position="593"/>
    </location>
</feature>
<keyword evidence="8" id="KW-0472">Membrane</keyword>
<evidence type="ECO:0000256" key="4">
    <source>
        <dbReference type="ARBA" id="ARBA00022801"/>
    </source>
</evidence>
<dbReference type="CDD" id="cd04056">
    <property type="entry name" value="Peptidases_S53"/>
    <property type="match status" value="1"/>
</dbReference>
<keyword evidence="5" id="KW-0720">Serine protease</keyword>
<evidence type="ECO:0000256" key="2">
    <source>
        <dbReference type="ARBA" id="ARBA00022670"/>
    </source>
</evidence>
<keyword evidence="2" id="KW-0645">Protease</keyword>
<keyword evidence="8" id="KW-0812">Transmembrane</keyword>
<dbReference type="GO" id="GO:0006508">
    <property type="term" value="P:proteolysis"/>
    <property type="evidence" value="ECO:0007669"/>
    <property type="project" value="UniProtKB-KW"/>
</dbReference>
<evidence type="ECO:0000256" key="3">
    <source>
        <dbReference type="ARBA" id="ARBA00022723"/>
    </source>
</evidence>
<evidence type="ECO:0000256" key="1">
    <source>
        <dbReference type="ARBA" id="ARBA00001913"/>
    </source>
</evidence>
<keyword evidence="3" id="KW-0479">Metal-binding</keyword>